<organism evidence="5 6">
    <name type="scientific">Marinomonas spartinae</name>
    <dbReference type="NCBI Taxonomy" id="1792290"/>
    <lineage>
        <taxon>Bacteria</taxon>
        <taxon>Pseudomonadati</taxon>
        <taxon>Pseudomonadota</taxon>
        <taxon>Gammaproteobacteria</taxon>
        <taxon>Oceanospirillales</taxon>
        <taxon>Oceanospirillaceae</taxon>
        <taxon>Marinomonas</taxon>
    </lineage>
</organism>
<name>A0A1A8TLC7_9GAMM</name>
<dbReference type="EMBL" id="FLOB01000006">
    <property type="protein sequence ID" value="SBS33248.1"/>
    <property type="molecule type" value="Genomic_DNA"/>
</dbReference>
<dbReference type="Proteomes" id="UP000092544">
    <property type="component" value="Unassembled WGS sequence"/>
</dbReference>
<proteinExistence type="inferred from homology"/>
<dbReference type="SMART" id="SM00062">
    <property type="entry name" value="PBPb"/>
    <property type="match status" value="1"/>
</dbReference>
<dbReference type="SUPFAM" id="SSF53850">
    <property type="entry name" value="Periplasmic binding protein-like II"/>
    <property type="match status" value="1"/>
</dbReference>
<feature type="domain" description="Solute-binding protein family 3/N-terminal" evidence="4">
    <location>
        <begin position="40"/>
        <end position="261"/>
    </location>
</feature>
<dbReference type="Pfam" id="PF00497">
    <property type="entry name" value="SBP_bac_3"/>
    <property type="match status" value="1"/>
</dbReference>
<dbReference type="PANTHER" id="PTHR35936:SF19">
    <property type="entry name" value="AMINO-ACID-BINDING PROTEIN YXEM-RELATED"/>
    <property type="match status" value="1"/>
</dbReference>
<keyword evidence="2 3" id="KW-0732">Signal</keyword>
<dbReference type="InterPro" id="IPR001638">
    <property type="entry name" value="Solute-binding_3/MltF_N"/>
</dbReference>
<evidence type="ECO:0000313" key="5">
    <source>
        <dbReference type="EMBL" id="SBS33248.1"/>
    </source>
</evidence>
<comment type="similarity">
    <text evidence="1">Belongs to the bacterial solute-binding protein 3 family.</text>
</comment>
<accession>A0A1A8TLC7</accession>
<sequence>MFIINKKISKFISFATFCIFALNIQQAQARSWQEIQQSGVLKVGLSGDYKPMSYYDKSGKLKGFAVDMTTDLAKYLGLKVKFVKFTWPTLSQDLANDKFDMAAGGVTLTKKRSKQFLFSEPVVKNGKIILINCKNKKLLSTLNDINKPDVKVIVNPGGTNQIYVDKHITKADVILTKNNFANLQGIRDGLADAMITDSIEGNYYQATEKNVFCVASKILPGTSSVKAYMVKKNNKILVNKINTWLNGSEKNSIIAHWGLQP</sequence>
<feature type="chain" id="PRO_5008379129" evidence="3">
    <location>
        <begin position="30"/>
        <end position="261"/>
    </location>
</feature>
<feature type="signal peptide" evidence="3">
    <location>
        <begin position="1"/>
        <end position="29"/>
    </location>
</feature>
<evidence type="ECO:0000259" key="4">
    <source>
        <dbReference type="SMART" id="SM00062"/>
    </source>
</evidence>
<protein>
    <submittedName>
        <fullName evidence="5">Cyclohexadienyl dehydratase</fullName>
    </submittedName>
</protein>
<dbReference type="PANTHER" id="PTHR35936">
    <property type="entry name" value="MEMBRANE-BOUND LYTIC MUREIN TRANSGLYCOSYLASE F"/>
    <property type="match status" value="1"/>
</dbReference>
<evidence type="ECO:0000256" key="3">
    <source>
        <dbReference type="SAM" id="SignalP"/>
    </source>
</evidence>
<dbReference type="STRING" id="1792290.MSP8886_02686"/>
<dbReference type="OrthoDB" id="7708309at2"/>
<gene>
    <name evidence="5" type="primary">pheC_2</name>
    <name evidence="5" type="ORF">MSP8886_02686</name>
</gene>
<reference evidence="5 6" key="1">
    <citation type="submission" date="2016-06" db="EMBL/GenBank/DDBJ databases">
        <authorList>
            <person name="Kjaerup R.B."/>
            <person name="Dalgaard T.S."/>
            <person name="Juul-Madsen H.R."/>
        </authorList>
    </citation>
    <scope>NUCLEOTIDE SEQUENCE [LARGE SCALE GENOMIC DNA]</scope>
    <source>
        <strain evidence="5 6">CECT 8886</strain>
    </source>
</reference>
<dbReference type="AlphaFoldDB" id="A0A1A8TLC7"/>
<dbReference type="Gene3D" id="3.40.190.10">
    <property type="entry name" value="Periplasmic binding protein-like II"/>
    <property type="match status" value="2"/>
</dbReference>
<evidence type="ECO:0000256" key="2">
    <source>
        <dbReference type="ARBA" id="ARBA00022729"/>
    </source>
</evidence>
<keyword evidence="6" id="KW-1185">Reference proteome</keyword>
<dbReference type="RefSeq" id="WP_083200954.1">
    <property type="nucleotide sequence ID" value="NZ_FLOB01000006.1"/>
</dbReference>
<evidence type="ECO:0000313" key="6">
    <source>
        <dbReference type="Proteomes" id="UP000092544"/>
    </source>
</evidence>
<evidence type="ECO:0000256" key="1">
    <source>
        <dbReference type="ARBA" id="ARBA00010333"/>
    </source>
</evidence>